<dbReference type="Gene3D" id="3.30.300.30">
    <property type="match status" value="1"/>
</dbReference>
<dbReference type="EMBL" id="JAPVOI010000005">
    <property type="protein sequence ID" value="MCZ4093734.1"/>
    <property type="molecule type" value="Genomic_DNA"/>
</dbReference>
<dbReference type="SUPFAM" id="SSF53901">
    <property type="entry name" value="Thiolase-like"/>
    <property type="match status" value="1"/>
</dbReference>
<evidence type="ECO:0000313" key="3">
    <source>
        <dbReference type="Proteomes" id="UP001079430"/>
    </source>
</evidence>
<dbReference type="Gene3D" id="3.40.47.10">
    <property type="match status" value="1"/>
</dbReference>
<reference evidence="2" key="1">
    <citation type="submission" date="2022-10" db="EMBL/GenBank/DDBJ databases">
        <title>Whole genome sequencing of three plant growth promoting bacteria isolated from Vachellia tortilis subsp. raddiana in Morocco.</title>
        <authorList>
            <person name="Hnini M."/>
            <person name="Zouagui R."/>
            <person name="Zouagui H."/>
            <person name="Chemao Elfihri M.-W."/>
            <person name="Ibrahimi A."/>
            <person name="Sbabou L."/>
            <person name="Aurag J."/>
        </authorList>
    </citation>
    <scope>NUCLEOTIDE SEQUENCE</scope>
    <source>
        <strain evidence="2">LMR678</strain>
    </source>
</reference>
<dbReference type="Proteomes" id="UP001079430">
    <property type="component" value="Unassembled WGS sequence"/>
</dbReference>
<gene>
    <name evidence="2" type="ORF">O3W52_28700</name>
</gene>
<dbReference type="Gene3D" id="1.10.1200.10">
    <property type="entry name" value="ACP-like"/>
    <property type="match status" value="1"/>
</dbReference>
<comment type="caution">
    <text evidence="2">The sequence shown here is derived from an EMBL/GenBank/DDBJ whole genome shotgun (WGS) entry which is preliminary data.</text>
</comment>
<evidence type="ECO:0000259" key="1">
    <source>
        <dbReference type="Pfam" id="PF00109"/>
    </source>
</evidence>
<proteinExistence type="predicted"/>
<accession>A0ABT4KP94</accession>
<dbReference type="PANTHER" id="PTHR45527:SF1">
    <property type="entry name" value="FATTY ACID SYNTHASE"/>
    <property type="match status" value="1"/>
</dbReference>
<dbReference type="Pfam" id="PF00109">
    <property type="entry name" value="ketoacyl-synt"/>
    <property type="match status" value="1"/>
</dbReference>
<keyword evidence="3" id="KW-1185">Reference proteome</keyword>
<feature type="domain" description="Beta-ketoacyl synthase-like N-terminal" evidence="1">
    <location>
        <begin position="203"/>
        <end position="325"/>
    </location>
</feature>
<dbReference type="SUPFAM" id="SSF56801">
    <property type="entry name" value="Acetyl-CoA synthetase-like"/>
    <property type="match status" value="1"/>
</dbReference>
<sequence>MRVELAEIEQCLMEHENVTACCVTLKDYPNEKYRLTAYVVGRGVSSGNADDLRAFMRALLPSHDPHHNSFSSRSCRPTIAARSIGALFLSRGETQDQTPPSCPRLDWGELADIWKDVLMLVSVGAEDNFFEIGGDPSLLSGSGAHPRTLRCELSNSGSVPAPHYKNTPRGIWPLSQPASPDCSKIRRIRLARPQIRTNPAGRNAIAIISMAGRFPSTEDVDQFWNNLVKGTGPSKIWMDRHYEMPASIQTLSNKENYVRREGVISGVDLFGAAFFGISPEEQRGWIRNEEFCWKQRTKLSTTPDTGSRDGDCRVGVFASVGANHYLAGSEEITICWIQKNCRFLILNGRDFTATRDRL</sequence>
<dbReference type="InterPro" id="IPR036736">
    <property type="entry name" value="ACP-like_sf"/>
</dbReference>
<evidence type="ECO:0000313" key="2">
    <source>
        <dbReference type="EMBL" id="MCZ4093734.1"/>
    </source>
</evidence>
<dbReference type="InterPro" id="IPR014030">
    <property type="entry name" value="Ketoacyl_synth_N"/>
</dbReference>
<protein>
    <submittedName>
        <fullName evidence="2">Beta-ketoacyl synthase N-terminal-like domain-containing protein</fullName>
    </submittedName>
</protein>
<name>A0ABT4KP94_9HYPH</name>
<dbReference type="PANTHER" id="PTHR45527">
    <property type="entry name" value="NONRIBOSOMAL PEPTIDE SYNTHETASE"/>
    <property type="match status" value="1"/>
</dbReference>
<dbReference type="InterPro" id="IPR016039">
    <property type="entry name" value="Thiolase-like"/>
</dbReference>
<organism evidence="2 3">
    <name type="scientific">Sinorhizobium psoraleae</name>
    <dbReference type="NCBI Taxonomy" id="520838"/>
    <lineage>
        <taxon>Bacteria</taxon>
        <taxon>Pseudomonadati</taxon>
        <taxon>Pseudomonadota</taxon>
        <taxon>Alphaproteobacteria</taxon>
        <taxon>Hyphomicrobiales</taxon>
        <taxon>Rhizobiaceae</taxon>
        <taxon>Sinorhizobium/Ensifer group</taxon>
        <taxon>Sinorhizobium</taxon>
    </lineage>
</organism>
<dbReference type="RefSeq" id="WP_269285544.1">
    <property type="nucleotide sequence ID" value="NZ_JAPVOI010000005.1"/>
</dbReference>
<dbReference type="InterPro" id="IPR045851">
    <property type="entry name" value="AMP-bd_C_sf"/>
</dbReference>